<dbReference type="EMBL" id="DS231622">
    <property type="protein sequence ID" value="EDU50731.1"/>
    <property type="molecule type" value="Genomic_DNA"/>
</dbReference>
<dbReference type="InParanoid" id="B2WCV3"/>
<evidence type="ECO:0000313" key="2">
    <source>
        <dbReference type="Proteomes" id="UP000001471"/>
    </source>
</evidence>
<organism evidence="1 2">
    <name type="scientific">Pyrenophora tritici-repentis (strain Pt-1C-BFP)</name>
    <name type="common">Wheat tan spot fungus</name>
    <name type="synonym">Drechslera tritici-repentis</name>
    <dbReference type="NCBI Taxonomy" id="426418"/>
    <lineage>
        <taxon>Eukaryota</taxon>
        <taxon>Fungi</taxon>
        <taxon>Dikarya</taxon>
        <taxon>Ascomycota</taxon>
        <taxon>Pezizomycotina</taxon>
        <taxon>Dothideomycetes</taxon>
        <taxon>Pleosporomycetidae</taxon>
        <taxon>Pleosporales</taxon>
        <taxon>Pleosporineae</taxon>
        <taxon>Pleosporaceae</taxon>
        <taxon>Pyrenophora</taxon>
    </lineage>
</organism>
<dbReference type="RefSeq" id="XP_001938144.2">
    <property type="nucleotide sequence ID" value="XM_001938109.2"/>
</dbReference>
<sequence>MGGYPSQAGGGAGQGVQHSPAVTHQSLRDTGPTLPDQRLSSFDYHHSLLATGRSTITNFIQFRLPNFYGFLESLSGYWGHPEKEGWTVDELKGLKSVAVRYFIREPVQGQSHSDVYEEVREWRRPAGGFGAASWDAALQVPTMQQAMLQEEQDKITSLNQTNSPLLRLPSELRNRIFDYVYTDAAMKPDKNAMALPLTCRQLNHETAILPYKYCVFSFALYKYEAVAFTKFLDASTKAQLCAIESIEWVDQHKHHWFVCRWEMYASALDSIVAVWLSSF</sequence>
<protein>
    <recommendedName>
        <fullName evidence="3">F-box domain-containing protein</fullName>
    </recommendedName>
</protein>
<dbReference type="Proteomes" id="UP000001471">
    <property type="component" value="Unassembled WGS sequence"/>
</dbReference>
<dbReference type="HOGENOM" id="CLU_997986_0_0_1"/>
<name>B2WCV3_PYRTR</name>
<dbReference type="GeneID" id="6346086"/>
<dbReference type="AlphaFoldDB" id="B2WCV3"/>
<evidence type="ECO:0008006" key="3">
    <source>
        <dbReference type="Google" id="ProtNLM"/>
    </source>
</evidence>
<proteinExistence type="predicted"/>
<dbReference type="KEGG" id="ptrr:6346086"/>
<evidence type="ECO:0000313" key="1">
    <source>
        <dbReference type="EMBL" id="EDU50731.1"/>
    </source>
</evidence>
<dbReference type="PANTHER" id="PTHR38790">
    <property type="entry name" value="2EXR DOMAIN-CONTAINING PROTEIN-RELATED"/>
    <property type="match status" value="1"/>
</dbReference>
<reference evidence="2" key="1">
    <citation type="journal article" date="2013" name="G3 (Bethesda)">
        <title>Comparative genomics of a plant-pathogenic fungus, Pyrenophora tritici-repentis, reveals transduplication and the impact of repeat elements on pathogenicity and population divergence.</title>
        <authorList>
            <person name="Manning V.A."/>
            <person name="Pandelova I."/>
            <person name="Dhillon B."/>
            <person name="Wilhelm L.J."/>
            <person name="Goodwin S.B."/>
            <person name="Berlin A.M."/>
            <person name="Figueroa M."/>
            <person name="Freitag M."/>
            <person name="Hane J.K."/>
            <person name="Henrissat B."/>
            <person name="Holman W.H."/>
            <person name="Kodira C.D."/>
            <person name="Martin J."/>
            <person name="Oliver R.P."/>
            <person name="Robbertse B."/>
            <person name="Schackwitz W."/>
            <person name="Schwartz D.C."/>
            <person name="Spatafora J.W."/>
            <person name="Turgeon B.G."/>
            <person name="Yandava C."/>
            <person name="Young S."/>
            <person name="Zhou S."/>
            <person name="Zeng Q."/>
            <person name="Grigoriev I.V."/>
            <person name="Ma L.-J."/>
            <person name="Ciuffetti L.M."/>
        </authorList>
    </citation>
    <scope>NUCLEOTIDE SEQUENCE [LARGE SCALE GENOMIC DNA]</scope>
    <source>
        <strain evidence="2">Pt-1C-BFP</strain>
    </source>
</reference>
<dbReference type="PANTHER" id="PTHR38790:SF4">
    <property type="entry name" value="2EXR DOMAIN-CONTAINING PROTEIN"/>
    <property type="match status" value="1"/>
</dbReference>
<gene>
    <name evidence="1" type="ORF">PTRG_07812</name>
</gene>
<accession>B2WCV3</accession>